<keyword evidence="1" id="KW-0542">Nucleomorph</keyword>
<evidence type="ECO:0000313" key="1">
    <source>
        <dbReference type="EMBL" id="BAS01468.1"/>
    </source>
</evidence>
<sequence>MIRKYLNFIYFKNFKILFSSEIIQYAHHNRIKKYIYFLSCIISNIFSVKKFNKIIKIFSSRFFLKKNILIILLNFRNHKKKNDLFNISKAYIFNNIYSSNIILKKPHNTIKLLIYRYEYFIKLKNIIKYNNTNKYLSSSKKKIDNLVTHVYTNIIKYSIRLFPVTKIIFFYYSI</sequence>
<reference evidence="1" key="1">
    <citation type="journal article" date="2015" name="Genome Biol. Evol.">
        <title>Nucleomorph Genome Sequences of Two Chlorarachniophytes, Amorphochlora amoebiformis and Lotharella vacuolata.</title>
        <authorList>
            <person name="Suzuki S."/>
            <person name="Shirato S."/>
            <person name="Hirakawa Y."/>
            <person name="Ishida K."/>
        </authorList>
    </citation>
    <scope>NUCLEOTIDE SEQUENCE</scope>
    <source>
        <strain evidence="1">CCMP240</strain>
    </source>
</reference>
<dbReference type="EMBL" id="AB996599">
    <property type="protein sequence ID" value="BAS01468.1"/>
    <property type="molecule type" value="Genomic_DNA"/>
</dbReference>
<proteinExistence type="predicted"/>
<organism evidence="1">
    <name type="scientific">Lotharella vacuolata</name>
    <dbReference type="NCBI Taxonomy" id="74820"/>
    <lineage>
        <taxon>Eukaryota</taxon>
        <taxon>Sar</taxon>
        <taxon>Rhizaria</taxon>
        <taxon>Cercozoa</taxon>
        <taxon>Chlorarachniophyceae</taxon>
        <taxon>Lotharella</taxon>
    </lineage>
</organism>
<protein>
    <submittedName>
        <fullName evidence="1">Uncharacterized protein</fullName>
    </submittedName>
</protein>
<name>A0A0H5BH35_9EUKA</name>
<accession>A0A0H5BH35</accession>
<geneLocation type="nucleomorph" evidence="1"/>
<dbReference type="AlphaFoldDB" id="A0A0H5BH35"/>